<name>A0A438KJ29_VITVI</name>
<dbReference type="GO" id="GO:0005524">
    <property type="term" value="F:ATP binding"/>
    <property type="evidence" value="ECO:0007669"/>
    <property type="project" value="InterPro"/>
</dbReference>
<evidence type="ECO:0000313" key="4">
    <source>
        <dbReference type="Proteomes" id="UP000288805"/>
    </source>
</evidence>
<dbReference type="InterPro" id="IPR008271">
    <property type="entry name" value="Ser/Thr_kinase_AS"/>
</dbReference>
<dbReference type="PANTHER" id="PTHR48011:SF18">
    <property type="entry name" value="MITOGEN-ACTIVATED PROTEIN KINASE KINASE KINASE 19-RELATED"/>
    <property type="match status" value="1"/>
</dbReference>
<sequence length="520" mass="57635">MASLIPSGRKFSFIPPGCLTCGILSGQRSILSGCLTTAIMSDRHLTFSGYITSGILLRRHSTRVYHIRNSSPPTFHPDISHPEFCPTDVPSSPDISQSAPIAERSRFAGSISAHNQKAPTILTTKSPELSLIFNARYIRQDILKSSQQSATTPFSTSKNSIISKFTDHDVGSRRHHRPWEFRHRQFGRFEGGEDRFPPLMAVKSCGVEDSATLRNETQVLSRLGDCQEVLRCYGDEYSCEGGRELYNVLLEYAAGGSLADYVRDFGALVESDVKRYTRSILRGLDYIHGVGFVHCDVKLQNLLLCSSNDSVFCAKIGDFGLAKKAEKVAEKKGFRGTPMYMAPECLSGEEHSAAADIWALGCAVVEMASGKPAWQCQPGTDANALLFRIWGGKASPETPSELSEEGKDFLEKCFLRDPRKRWTAEMLLDHPFVAGTDVTVPLKQSDEASTSPRSPFDFPEWASDHTPSPTPDSEACFDRDLNSWLNSSSHSWTSPADRIRQLVTDQTPNWSVSESWFAVR</sequence>
<evidence type="ECO:0000256" key="1">
    <source>
        <dbReference type="SAM" id="MobiDB-lite"/>
    </source>
</evidence>
<feature type="region of interest" description="Disordered" evidence="1">
    <location>
        <begin position="444"/>
        <end position="474"/>
    </location>
</feature>
<accession>A0A438KJ29</accession>
<dbReference type="Proteomes" id="UP000288805">
    <property type="component" value="Unassembled WGS sequence"/>
</dbReference>
<dbReference type="SUPFAM" id="SSF56112">
    <property type="entry name" value="Protein kinase-like (PK-like)"/>
    <property type="match status" value="1"/>
</dbReference>
<dbReference type="Gene3D" id="1.10.510.10">
    <property type="entry name" value="Transferase(Phosphotransferase) domain 1"/>
    <property type="match status" value="1"/>
</dbReference>
<dbReference type="CDD" id="cd06606">
    <property type="entry name" value="STKc_MAPKKK"/>
    <property type="match status" value="1"/>
</dbReference>
<comment type="caution">
    <text evidence="3">The sequence shown here is derived from an EMBL/GenBank/DDBJ whole genome shotgun (WGS) entry which is preliminary data.</text>
</comment>
<proteinExistence type="predicted"/>
<dbReference type="InterPro" id="IPR011009">
    <property type="entry name" value="Kinase-like_dom_sf"/>
</dbReference>
<keyword evidence="3" id="KW-0808">Transferase</keyword>
<reference evidence="3 4" key="1">
    <citation type="journal article" date="2018" name="PLoS Genet.">
        <title>Population sequencing reveals clonal diversity and ancestral inbreeding in the grapevine cultivar Chardonnay.</title>
        <authorList>
            <person name="Roach M.J."/>
            <person name="Johnson D.L."/>
            <person name="Bohlmann J."/>
            <person name="van Vuuren H.J."/>
            <person name="Jones S.J."/>
            <person name="Pretorius I.S."/>
            <person name="Schmidt S.A."/>
            <person name="Borneman A.R."/>
        </authorList>
    </citation>
    <scope>NUCLEOTIDE SEQUENCE [LARGE SCALE GENOMIC DNA]</scope>
    <source>
        <strain evidence="4">cv. Chardonnay</strain>
        <tissue evidence="3">Leaf</tissue>
    </source>
</reference>
<dbReference type="EMBL" id="QGNW01000005">
    <property type="protein sequence ID" value="RVX21180.1"/>
    <property type="molecule type" value="Genomic_DNA"/>
</dbReference>
<dbReference type="GO" id="GO:0004672">
    <property type="term" value="F:protein kinase activity"/>
    <property type="evidence" value="ECO:0007669"/>
    <property type="project" value="InterPro"/>
</dbReference>
<dbReference type="InterPro" id="IPR052751">
    <property type="entry name" value="Plant_MAPKKK"/>
</dbReference>
<organism evidence="3 4">
    <name type="scientific">Vitis vinifera</name>
    <name type="common">Grape</name>
    <dbReference type="NCBI Taxonomy" id="29760"/>
    <lineage>
        <taxon>Eukaryota</taxon>
        <taxon>Viridiplantae</taxon>
        <taxon>Streptophyta</taxon>
        <taxon>Embryophyta</taxon>
        <taxon>Tracheophyta</taxon>
        <taxon>Spermatophyta</taxon>
        <taxon>Magnoliopsida</taxon>
        <taxon>eudicotyledons</taxon>
        <taxon>Gunneridae</taxon>
        <taxon>Pentapetalae</taxon>
        <taxon>rosids</taxon>
        <taxon>Vitales</taxon>
        <taxon>Vitaceae</taxon>
        <taxon>Viteae</taxon>
        <taxon>Vitis</taxon>
    </lineage>
</organism>
<dbReference type="SMART" id="SM00220">
    <property type="entry name" value="S_TKc"/>
    <property type="match status" value="1"/>
</dbReference>
<dbReference type="Pfam" id="PF00069">
    <property type="entry name" value="Pkinase"/>
    <property type="match status" value="1"/>
</dbReference>
<dbReference type="AlphaFoldDB" id="A0A438KJ29"/>
<dbReference type="PROSITE" id="PS00108">
    <property type="entry name" value="PROTEIN_KINASE_ST"/>
    <property type="match status" value="1"/>
</dbReference>
<protein>
    <submittedName>
        <fullName evidence="3">Mitogen-activated protein kinase kinase kinase 17</fullName>
    </submittedName>
</protein>
<gene>
    <name evidence="3" type="primary">MAPKKK17_0</name>
    <name evidence="3" type="ORF">CK203_001773</name>
</gene>
<feature type="domain" description="Protein kinase" evidence="2">
    <location>
        <begin position="164"/>
        <end position="433"/>
    </location>
</feature>
<evidence type="ECO:0000259" key="2">
    <source>
        <dbReference type="PROSITE" id="PS50011"/>
    </source>
</evidence>
<dbReference type="PANTHER" id="PTHR48011">
    <property type="entry name" value="CCR4-NOT TRANSCRIPTIONAL COMPLEX SUBUNIT CAF120-RELATED"/>
    <property type="match status" value="1"/>
</dbReference>
<keyword evidence="3" id="KW-0418">Kinase</keyword>
<evidence type="ECO:0000313" key="3">
    <source>
        <dbReference type="EMBL" id="RVX21180.1"/>
    </source>
</evidence>
<dbReference type="InterPro" id="IPR000719">
    <property type="entry name" value="Prot_kinase_dom"/>
</dbReference>
<dbReference type="PROSITE" id="PS50011">
    <property type="entry name" value="PROTEIN_KINASE_DOM"/>
    <property type="match status" value="1"/>
</dbReference>